<comment type="caution">
    <text evidence="1">The sequence shown here is derived from an EMBL/GenBank/DDBJ whole genome shotgun (WGS) entry which is preliminary data.</text>
</comment>
<reference evidence="1 2" key="1">
    <citation type="submission" date="2018-03" db="EMBL/GenBank/DDBJ databases">
        <title>Draft genome sequence of the plant growth promoting rhizobacterium Pseudomonas protegens strain BNJ-SS-45 isolated from wheat (Triticum aestivum) rhizosphere.</title>
        <authorList>
            <person name="Bajpai A."/>
            <person name="Shende K."/>
            <person name="Meena N."/>
            <person name="Upadhyayula S.R."/>
            <person name="Suravajhala P."/>
            <person name="Medicherla K.M."/>
            <person name="Johri B.N."/>
        </authorList>
    </citation>
    <scope>NUCLEOTIDE SEQUENCE [LARGE SCALE GENOMIC DNA]</scope>
    <source>
        <strain evidence="1 2">BNJ-SS-45</strain>
    </source>
</reference>
<accession>A0A2T6GNM7</accession>
<dbReference type="SUPFAM" id="SSF46785">
    <property type="entry name" value="Winged helix' DNA-binding domain"/>
    <property type="match status" value="1"/>
</dbReference>
<dbReference type="Proteomes" id="UP000244178">
    <property type="component" value="Unassembled WGS sequence"/>
</dbReference>
<evidence type="ECO:0008006" key="3">
    <source>
        <dbReference type="Google" id="ProtNLM"/>
    </source>
</evidence>
<protein>
    <recommendedName>
        <fullName evidence="3">MarR family transcriptional regulator</fullName>
    </recommendedName>
</protein>
<organism evidence="1 2">
    <name type="scientific">Pseudomonas protegens</name>
    <dbReference type="NCBI Taxonomy" id="380021"/>
    <lineage>
        <taxon>Bacteria</taxon>
        <taxon>Pseudomonadati</taxon>
        <taxon>Pseudomonadota</taxon>
        <taxon>Gammaproteobacteria</taxon>
        <taxon>Pseudomonadales</taxon>
        <taxon>Pseudomonadaceae</taxon>
        <taxon>Pseudomonas</taxon>
    </lineage>
</organism>
<proteinExistence type="predicted"/>
<evidence type="ECO:0000313" key="1">
    <source>
        <dbReference type="EMBL" id="PUA45767.1"/>
    </source>
</evidence>
<sequence>MNPELQHRAPQLPALASYIETVLGDTPSFSAWDQAPNLPYYLNSHYCLLHMTLLGQACVVLLENPQQAASLPDVKKHMDTLRKLTQAPLIFVAEALASYERKRLIDKGVQFIVPGNQLFIPELGLDLREYFRARQEKITLMSPATQAMLIHLLMNPSPPSLQLSQSTLGYPFKYSKMTVSRAVKELKDLGLIVVHNDRQAHIEIQVSSHQLWEDARKHMRSPLKKTLWLNQIPHLNHTPLLLAGESALHEHSLLMEPRLPVYACSSETLATLLKDCPALSEVAPEDAVCALQIWSYEPTVYARTKDGCVDPFSLLLSLQDSKDERIQIGLSQVEGDLKW</sequence>
<dbReference type="InterPro" id="IPR036390">
    <property type="entry name" value="WH_DNA-bd_sf"/>
</dbReference>
<dbReference type="RefSeq" id="WP_108544630.1">
    <property type="nucleotide sequence ID" value="NZ_PYJM01000002.1"/>
</dbReference>
<dbReference type="AlphaFoldDB" id="A0A2T6GNM7"/>
<name>A0A2T6GNM7_9PSED</name>
<gene>
    <name evidence="1" type="ORF">C5U62_09840</name>
</gene>
<evidence type="ECO:0000313" key="2">
    <source>
        <dbReference type="Proteomes" id="UP000244178"/>
    </source>
</evidence>
<dbReference type="EMBL" id="PYJM01000002">
    <property type="protein sequence ID" value="PUA45767.1"/>
    <property type="molecule type" value="Genomic_DNA"/>
</dbReference>